<dbReference type="AlphaFoldDB" id="A0A2A9HE73"/>
<dbReference type="InterPro" id="IPR000086">
    <property type="entry name" value="NUDIX_hydrolase_dom"/>
</dbReference>
<keyword evidence="3" id="KW-0460">Magnesium</keyword>
<dbReference type="PROSITE" id="PS00893">
    <property type="entry name" value="NUDIX_BOX"/>
    <property type="match status" value="1"/>
</dbReference>
<sequence length="160" mass="18493">MDTLQPRLAARAVILDDRGRTLLFRIHAPGDPTRVFWITPGGGLEPGETELDALRRELFEETGLQSCDIGPCVWVRDQSFRWGERLIRQREAYYLVRCPAFEVDTSRHLAEERAFLQRYRWFTPEELAGWPERLVPANFADLFAALARGDLPREPVQLGR</sequence>
<protein>
    <submittedName>
        <fullName evidence="6">NUDIX domain-containing protein</fullName>
    </submittedName>
</protein>
<dbReference type="CDD" id="cd04685">
    <property type="entry name" value="NUDIX_Hydrolase"/>
    <property type="match status" value="1"/>
</dbReference>
<dbReference type="SUPFAM" id="SSF55811">
    <property type="entry name" value="Nudix"/>
    <property type="match status" value="1"/>
</dbReference>
<dbReference type="Pfam" id="PF00293">
    <property type="entry name" value="NUDIX"/>
    <property type="match status" value="1"/>
</dbReference>
<name>A0A2A9HE73_TEPT2</name>
<reference evidence="6 7" key="1">
    <citation type="submission" date="2017-09" db="EMBL/GenBank/DDBJ databases">
        <title>Sequencing the genomes of two abundant thermophiles in Great Basin hot springs: Thermocrinis jamiesonii and novel Chloroflexi Thermoflexus hugenholtzii.</title>
        <authorList>
            <person name="Hedlund B."/>
        </authorList>
    </citation>
    <scope>NUCLEOTIDE SEQUENCE [LARGE SCALE GENOMIC DNA]</scope>
    <source>
        <strain evidence="6 7">G233</strain>
    </source>
</reference>
<feature type="domain" description="Nudix hydrolase" evidence="5">
    <location>
        <begin position="5"/>
        <end position="147"/>
    </location>
</feature>
<keyword evidence="7" id="KW-1185">Reference proteome</keyword>
<evidence type="ECO:0000256" key="3">
    <source>
        <dbReference type="ARBA" id="ARBA00022842"/>
    </source>
</evidence>
<comment type="similarity">
    <text evidence="4">Belongs to the Nudix hydrolase family.</text>
</comment>
<dbReference type="InterPro" id="IPR015797">
    <property type="entry name" value="NUDIX_hydrolase-like_dom_sf"/>
</dbReference>
<dbReference type="InterPro" id="IPR020476">
    <property type="entry name" value="Nudix_hydrolase"/>
</dbReference>
<evidence type="ECO:0000313" key="7">
    <source>
        <dbReference type="Proteomes" id="UP000223071"/>
    </source>
</evidence>
<dbReference type="GO" id="GO:0016787">
    <property type="term" value="F:hydrolase activity"/>
    <property type="evidence" value="ECO:0007669"/>
    <property type="project" value="UniProtKB-KW"/>
</dbReference>
<gene>
    <name evidence="6" type="ORF">A9A59_0629</name>
</gene>
<evidence type="ECO:0000256" key="2">
    <source>
        <dbReference type="ARBA" id="ARBA00022801"/>
    </source>
</evidence>
<dbReference type="Gene3D" id="3.90.79.10">
    <property type="entry name" value="Nucleoside Triphosphate Pyrophosphohydrolase"/>
    <property type="match status" value="1"/>
</dbReference>
<dbReference type="EMBL" id="PDJQ01000001">
    <property type="protein sequence ID" value="PFG73432.1"/>
    <property type="molecule type" value="Genomic_DNA"/>
</dbReference>
<dbReference type="Proteomes" id="UP000223071">
    <property type="component" value="Unassembled WGS sequence"/>
</dbReference>
<dbReference type="PANTHER" id="PTHR43046">
    <property type="entry name" value="GDP-MANNOSE MANNOSYL HYDROLASE"/>
    <property type="match status" value="1"/>
</dbReference>
<evidence type="ECO:0000256" key="1">
    <source>
        <dbReference type="ARBA" id="ARBA00001946"/>
    </source>
</evidence>
<evidence type="ECO:0000313" key="6">
    <source>
        <dbReference type="EMBL" id="PFG73432.1"/>
    </source>
</evidence>
<dbReference type="RefSeq" id="WP_098502889.1">
    <property type="nucleotide sequence ID" value="NZ_PDJQ01000001.1"/>
</dbReference>
<dbReference type="PANTHER" id="PTHR43046:SF12">
    <property type="entry name" value="GDP-MANNOSE MANNOSYL HYDROLASE"/>
    <property type="match status" value="1"/>
</dbReference>
<organism evidence="6 7">
    <name type="scientific">Tepidiforma thermophila (strain KCTC 52669 / CGMCC 1.13589 / G233)</name>
    <dbReference type="NCBI Taxonomy" id="2761530"/>
    <lineage>
        <taxon>Bacteria</taxon>
        <taxon>Bacillati</taxon>
        <taxon>Chloroflexota</taxon>
        <taxon>Tepidiformia</taxon>
        <taxon>Tepidiformales</taxon>
        <taxon>Tepidiformaceae</taxon>
        <taxon>Tepidiforma</taxon>
    </lineage>
</organism>
<dbReference type="InterPro" id="IPR020084">
    <property type="entry name" value="NUDIX_hydrolase_CS"/>
</dbReference>
<proteinExistence type="inferred from homology"/>
<evidence type="ECO:0000259" key="5">
    <source>
        <dbReference type="PROSITE" id="PS51462"/>
    </source>
</evidence>
<dbReference type="PRINTS" id="PR00502">
    <property type="entry name" value="NUDIXFAMILY"/>
</dbReference>
<dbReference type="PROSITE" id="PS51462">
    <property type="entry name" value="NUDIX"/>
    <property type="match status" value="1"/>
</dbReference>
<keyword evidence="2 4" id="KW-0378">Hydrolase</keyword>
<evidence type="ECO:0000256" key="4">
    <source>
        <dbReference type="RuleBase" id="RU003476"/>
    </source>
</evidence>
<accession>A0A2A9HE73</accession>
<comment type="caution">
    <text evidence="6">The sequence shown here is derived from an EMBL/GenBank/DDBJ whole genome shotgun (WGS) entry which is preliminary data.</text>
</comment>
<comment type="cofactor">
    <cofactor evidence="1">
        <name>Mg(2+)</name>
        <dbReference type="ChEBI" id="CHEBI:18420"/>
    </cofactor>
</comment>